<reference evidence="1 2" key="1">
    <citation type="submission" date="2011-08" db="EMBL/GenBank/DDBJ databases">
        <title>The Genome Sequence of Clostridium citroniae WAL-17108.</title>
        <authorList>
            <consortium name="The Broad Institute Genome Sequencing Platform"/>
            <person name="Earl A."/>
            <person name="Ward D."/>
            <person name="Feldgarden M."/>
            <person name="Gevers D."/>
            <person name="Finegold S.M."/>
            <person name="Summanen P.H."/>
            <person name="Molitoris D.R."/>
            <person name="Vaisanen M.L."/>
            <person name="Daigneault M."/>
            <person name="Allen-Vercoe E."/>
            <person name="Young S.K."/>
            <person name="Zeng Q."/>
            <person name="Gargeya S."/>
            <person name="Fitzgerald M."/>
            <person name="Haas B."/>
            <person name="Abouelleil A."/>
            <person name="Alvarado L."/>
            <person name="Arachchi H.M."/>
            <person name="Berlin A."/>
            <person name="Brown A."/>
            <person name="Chapman S.B."/>
            <person name="Chen Z."/>
            <person name="Dunbar C."/>
            <person name="Freedman E."/>
            <person name="Gearin G."/>
            <person name="Gellesch M."/>
            <person name="Goldberg J."/>
            <person name="Griggs A."/>
            <person name="Gujja S."/>
            <person name="Heiman D."/>
            <person name="Howarth C."/>
            <person name="Larson L."/>
            <person name="Lui A."/>
            <person name="MacDonald P.J.P."/>
            <person name="Montmayeur A."/>
            <person name="Murphy C."/>
            <person name="Neiman D."/>
            <person name="Pearson M."/>
            <person name="Priest M."/>
            <person name="Roberts A."/>
            <person name="Saif S."/>
            <person name="Shea T."/>
            <person name="Shenoy N."/>
            <person name="Sisk P."/>
            <person name="Stolte C."/>
            <person name="Sykes S."/>
            <person name="Wortman J."/>
            <person name="Nusbaum C."/>
            <person name="Birren B."/>
        </authorList>
    </citation>
    <scope>NUCLEOTIDE SEQUENCE [LARGE SCALE GENOMIC DNA]</scope>
    <source>
        <strain evidence="1 2">WAL-17108</strain>
    </source>
</reference>
<sequence length="69" mass="8202">MKDTNIYKISDIQKAHKCSYSEAFKARRLLFFISDNALELEEILRKDEQEALLKFCIEYAKKDKVTQQN</sequence>
<dbReference type="HOGENOM" id="CLU_2768486_0_0_9"/>
<accession>G5HEP4</accession>
<proteinExistence type="predicted"/>
<evidence type="ECO:0000313" key="2">
    <source>
        <dbReference type="Proteomes" id="UP000003763"/>
    </source>
</evidence>
<name>G5HEP4_9FIRM</name>
<gene>
    <name evidence="1" type="ORF">HMPREF9469_00917</name>
</gene>
<dbReference type="EMBL" id="ADLJ01000007">
    <property type="protein sequence ID" value="EHF00003.1"/>
    <property type="molecule type" value="Genomic_DNA"/>
</dbReference>
<dbReference type="RefSeq" id="WP_007859642.1">
    <property type="nucleotide sequence ID" value="NZ_JH376420.1"/>
</dbReference>
<comment type="caution">
    <text evidence="1">The sequence shown here is derived from an EMBL/GenBank/DDBJ whole genome shotgun (WGS) entry which is preliminary data.</text>
</comment>
<dbReference type="Proteomes" id="UP000003763">
    <property type="component" value="Unassembled WGS sequence"/>
</dbReference>
<protein>
    <submittedName>
        <fullName evidence="1">Uncharacterized protein</fullName>
    </submittedName>
</protein>
<dbReference type="AlphaFoldDB" id="G5HEP4"/>
<organism evidence="1 2">
    <name type="scientific">[Clostridium] citroniae WAL-17108</name>
    <dbReference type="NCBI Taxonomy" id="742733"/>
    <lineage>
        <taxon>Bacteria</taxon>
        <taxon>Bacillati</taxon>
        <taxon>Bacillota</taxon>
        <taxon>Clostridia</taxon>
        <taxon>Lachnospirales</taxon>
        <taxon>Lachnospiraceae</taxon>
        <taxon>Enterocloster</taxon>
    </lineage>
</organism>
<evidence type="ECO:0000313" key="1">
    <source>
        <dbReference type="EMBL" id="EHF00003.1"/>
    </source>
</evidence>